<comment type="subcellular location">
    <subcellularLocation>
        <location evidence="6">Cell inner membrane</location>
        <topology evidence="6">Multi-pass membrane protein</topology>
    </subcellularLocation>
    <subcellularLocation>
        <location evidence="1">Membrane</location>
        <topology evidence="1">Multi-pass membrane protein</topology>
    </subcellularLocation>
</comment>
<feature type="transmembrane region" description="Helical" evidence="6">
    <location>
        <begin position="314"/>
        <end position="336"/>
    </location>
</feature>
<evidence type="ECO:0000256" key="6">
    <source>
        <dbReference type="HAMAP-Rule" id="MF_02079"/>
    </source>
</evidence>
<dbReference type="InterPro" id="IPR011923">
    <property type="entry name" value="RodA/MrdB"/>
</dbReference>
<keyword evidence="5 6" id="KW-0472">Membrane</keyword>
<feature type="transmembrane region" description="Helical" evidence="6">
    <location>
        <begin position="78"/>
        <end position="98"/>
    </location>
</feature>
<keyword evidence="6" id="KW-0961">Cell wall biogenesis/degradation</keyword>
<keyword evidence="3 6" id="KW-0133">Cell shape</keyword>
<evidence type="ECO:0000313" key="8">
    <source>
        <dbReference type="Proteomes" id="UP000319732"/>
    </source>
</evidence>
<dbReference type="GO" id="GO:0008955">
    <property type="term" value="F:peptidoglycan glycosyltransferase activity"/>
    <property type="evidence" value="ECO:0007669"/>
    <property type="project" value="UniProtKB-UniRule"/>
</dbReference>
<dbReference type="OrthoDB" id="9768187at2"/>
<evidence type="ECO:0000313" key="7">
    <source>
        <dbReference type="EMBL" id="TQV68314.1"/>
    </source>
</evidence>
<comment type="catalytic activity">
    <reaction evidence="6">
        <text>[GlcNAc-(1-&gt;4)-Mur2Ac(oyl-L-Ala-gamma-D-Glu-L-Lys-D-Ala-D-Ala)](n)-di-trans,octa-cis-undecaprenyl diphosphate + beta-D-GlcNAc-(1-&gt;4)-Mur2Ac(oyl-L-Ala-gamma-D-Glu-L-Lys-D-Ala-D-Ala)-di-trans,octa-cis-undecaprenyl diphosphate = [GlcNAc-(1-&gt;4)-Mur2Ac(oyl-L-Ala-gamma-D-Glu-L-Lys-D-Ala-D-Ala)](n+1)-di-trans,octa-cis-undecaprenyl diphosphate + di-trans,octa-cis-undecaprenyl diphosphate + H(+)</text>
        <dbReference type="Rhea" id="RHEA:23708"/>
        <dbReference type="Rhea" id="RHEA-COMP:9602"/>
        <dbReference type="Rhea" id="RHEA-COMP:9603"/>
        <dbReference type="ChEBI" id="CHEBI:15378"/>
        <dbReference type="ChEBI" id="CHEBI:58405"/>
        <dbReference type="ChEBI" id="CHEBI:60033"/>
        <dbReference type="ChEBI" id="CHEBI:78435"/>
        <dbReference type="EC" id="2.4.99.28"/>
    </reaction>
</comment>
<feature type="transmembrane region" description="Helical" evidence="6">
    <location>
        <begin position="119"/>
        <end position="137"/>
    </location>
</feature>
<dbReference type="PANTHER" id="PTHR30474:SF1">
    <property type="entry name" value="PEPTIDOGLYCAN GLYCOSYLTRANSFERASE MRDB"/>
    <property type="match status" value="1"/>
</dbReference>
<accession>A0A545STL5</accession>
<feature type="transmembrane region" description="Helical" evidence="6">
    <location>
        <begin position="342"/>
        <end position="363"/>
    </location>
</feature>
<dbReference type="GO" id="GO:0009252">
    <property type="term" value="P:peptidoglycan biosynthetic process"/>
    <property type="evidence" value="ECO:0007669"/>
    <property type="project" value="UniProtKB-UniRule"/>
</dbReference>
<keyword evidence="2 6" id="KW-0812">Transmembrane</keyword>
<reference evidence="7 8" key="1">
    <citation type="submission" date="2019-06" db="EMBL/GenBank/DDBJ databases">
        <title>Whole genome sequence for Cellvibrionaceae sp. R142.</title>
        <authorList>
            <person name="Wang G."/>
        </authorList>
    </citation>
    <scope>NUCLEOTIDE SEQUENCE [LARGE SCALE GENOMIC DNA]</scope>
    <source>
        <strain evidence="7 8">R142</strain>
    </source>
</reference>
<dbReference type="GO" id="GO:0032153">
    <property type="term" value="C:cell division site"/>
    <property type="evidence" value="ECO:0007669"/>
    <property type="project" value="TreeGrafter"/>
</dbReference>
<keyword evidence="6" id="KW-1003">Cell membrane</keyword>
<dbReference type="InterPro" id="IPR001182">
    <property type="entry name" value="FtsW/RodA"/>
</dbReference>
<gene>
    <name evidence="6 7" type="primary">rodA</name>
    <name evidence="6" type="synonym">mrdB</name>
    <name evidence="7" type="ORF">FKG94_23485</name>
</gene>
<dbReference type="RefSeq" id="WP_142929447.1">
    <property type="nucleotide sequence ID" value="NZ_ML660106.1"/>
</dbReference>
<evidence type="ECO:0000256" key="1">
    <source>
        <dbReference type="ARBA" id="ARBA00004141"/>
    </source>
</evidence>
<feature type="transmembrane region" description="Helical" evidence="6">
    <location>
        <begin position="24"/>
        <end position="42"/>
    </location>
</feature>
<evidence type="ECO:0000256" key="3">
    <source>
        <dbReference type="ARBA" id="ARBA00022960"/>
    </source>
</evidence>
<protein>
    <recommendedName>
        <fullName evidence="6">Peptidoglycan glycosyltransferase MrdB</fullName>
        <shortName evidence="6">PGT</shortName>
        <ecNumber evidence="6">2.4.99.28</ecNumber>
    </recommendedName>
    <alternativeName>
        <fullName evidence="6">Cell elongation protein RodA</fullName>
    </alternativeName>
    <alternativeName>
        <fullName evidence="6">Cell wall polymerase</fullName>
    </alternativeName>
    <alternativeName>
        <fullName evidence="6">Peptidoglycan polymerase</fullName>
        <shortName evidence="6">PG polymerase</shortName>
    </alternativeName>
</protein>
<keyword evidence="6" id="KW-0328">Glycosyltransferase</keyword>
<proteinExistence type="inferred from homology"/>
<feature type="transmembrane region" description="Helical" evidence="6">
    <location>
        <begin position="143"/>
        <end position="159"/>
    </location>
</feature>
<dbReference type="GO" id="GO:0051301">
    <property type="term" value="P:cell division"/>
    <property type="evidence" value="ECO:0007669"/>
    <property type="project" value="InterPro"/>
</dbReference>
<sequence length="372" mass="41036">MPEASSDLRRPLGLWRRIHVDPPLLLALLLLTGYGLVVLYSASGQNLYYLRRQMVFFVIAYCMMFTVAQVRMHVLERWAPWLYLGGVGLLVLVLFFGTGAKGAQRWLSLGGFRFQPSEILKLAVPIAVATYLAQRILPPRFKHVIWTLMLILIPTALIMRQPDLGTSLLIAASGLIVLFFAGLPWGYMFGALGTLVVGSWPMWQFVLRDYQKQRILTLLNPEADKLGAGWNIIQSKTAIGSGGLDGKGWLNGTQSQLDFLPEGHTDFIIAVLAEEFGLVGVLVLMALYLWVIVRGLTIAFNAQDTFSRLLAGSVTITFFVYVFVNMGMVAGMLPVVGVPLPLVSHGGTSIVTMMMGFGLLMAIGTERRRGTQ</sequence>
<dbReference type="EMBL" id="VHSG01000028">
    <property type="protein sequence ID" value="TQV68314.1"/>
    <property type="molecule type" value="Genomic_DNA"/>
</dbReference>
<feature type="transmembrane region" description="Helical" evidence="6">
    <location>
        <begin position="166"/>
        <end position="187"/>
    </location>
</feature>
<dbReference type="UniPathway" id="UPA00219"/>
<keyword evidence="4 6" id="KW-1133">Transmembrane helix</keyword>
<organism evidence="7 8">
    <name type="scientific">Exilibacterium tricleocarpae</name>
    <dbReference type="NCBI Taxonomy" id="2591008"/>
    <lineage>
        <taxon>Bacteria</taxon>
        <taxon>Pseudomonadati</taxon>
        <taxon>Pseudomonadota</taxon>
        <taxon>Gammaproteobacteria</taxon>
        <taxon>Cellvibrionales</taxon>
        <taxon>Cellvibrionaceae</taxon>
        <taxon>Exilibacterium</taxon>
    </lineage>
</organism>
<dbReference type="GO" id="GO:0071555">
    <property type="term" value="P:cell wall organization"/>
    <property type="evidence" value="ECO:0007669"/>
    <property type="project" value="UniProtKB-KW"/>
</dbReference>
<dbReference type="GO" id="GO:0008360">
    <property type="term" value="P:regulation of cell shape"/>
    <property type="evidence" value="ECO:0007669"/>
    <property type="project" value="UniProtKB-KW"/>
</dbReference>
<evidence type="ECO:0000256" key="2">
    <source>
        <dbReference type="ARBA" id="ARBA00022692"/>
    </source>
</evidence>
<evidence type="ECO:0000256" key="4">
    <source>
        <dbReference type="ARBA" id="ARBA00022989"/>
    </source>
</evidence>
<feature type="transmembrane region" description="Helical" evidence="6">
    <location>
        <begin position="267"/>
        <end position="293"/>
    </location>
</feature>
<keyword evidence="6" id="KW-0573">Peptidoglycan synthesis</keyword>
<dbReference type="GO" id="GO:0015648">
    <property type="term" value="F:lipid-linked peptidoglycan transporter activity"/>
    <property type="evidence" value="ECO:0007669"/>
    <property type="project" value="TreeGrafter"/>
</dbReference>
<keyword evidence="6" id="KW-0808">Transferase</keyword>
<evidence type="ECO:0000256" key="5">
    <source>
        <dbReference type="ARBA" id="ARBA00023136"/>
    </source>
</evidence>
<feature type="transmembrane region" description="Helical" evidence="6">
    <location>
        <begin position="54"/>
        <end position="72"/>
    </location>
</feature>
<comment type="similarity">
    <text evidence="6">Belongs to the SEDS family. MrdB/RodA subfamily.</text>
</comment>
<dbReference type="NCBIfam" id="TIGR02210">
    <property type="entry name" value="rodA_shape"/>
    <property type="match status" value="1"/>
</dbReference>
<dbReference type="HAMAP" id="MF_02079">
    <property type="entry name" value="PGT_RodA"/>
    <property type="match status" value="1"/>
</dbReference>
<dbReference type="EC" id="2.4.99.28" evidence="6"/>
<dbReference type="Pfam" id="PF01098">
    <property type="entry name" value="FTSW_RODA_SPOVE"/>
    <property type="match status" value="1"/>
</dbReference>
<dbReference type="Proteomes" id="UP000319732">
    <property type="component" value="Unassembled WGS sequence"/>
</dbReference>
<dbReference type="GO" id="GO:0005886">
    <property type="term" value="C:plasma membrane"/>
    <property type="evidence" value="ECO:0007669"/>
    <property type="project" value="UniProtKB-SubCell"/>
</dbReference>
<keyword evidence="8" id="KW-1185">Reference proteome</keyword>
<dbReference type="AlphaFoldDB" id="A0A545STL5"/>
<comment type="caution">
    <text evidence="7">The sequence shown here is derived from an EMBL/GenBank/DDBJ whole genome shotgun (WGS) entry which is preliminary data.</text>
</comment>
<keyword evidence="6" id="KW-0997">Cell inner membrane</keyword>
<dbReference type="PANTHER" id="PTHR30474">
    <property type="entry name" value="CELL CYCLE PROTEIN"/>
    <property type="match status" value="1"/>
</dbReference>
<comment type="pathway">
    <text evidence="6">Cell wall biogenesis; peptidoglycan biosynthesis.</text>
</comment>
<comment type="function">
    <text evidence="6">Peptidoglycan polymerase that is essential for cell wall elongation.</text>
</comment>
<name>A0A545STL5_9GAMM</name>